<dbReference type="PANTHER" id="PTHR47505:SF1">
    <property type="entry name" value="DNA UTILIZATION PROTEIN YHGH"/>
    <property type="match status" value="1"/>
</dbReference>
<dbReference type="AlphaFoldDB" id="A0A0M1N297"/>
<evidence type="ECO:0008006" key="3">
    <source>
        <dbReference type="Google" id="ProtNLM"/>
    </source>
</evidence>
<sequence length="122" mass="14144">MVNKYFKILLERLYLLLAPIREDCLTCSMRTSSLDRRYGICHKCSAAIPWIVSPRCLICGRGIGCPDCSRTSNGKRYFIANRSAVFYNGDMREWLAQYKYRGQERYAPLLVRMLDRAFGAND</sequence>
<dbReference type="InterPro" id="IPR051910">
    <property type="entry name" value="ComF/GntX_DNA_util-trans"/>
</dbReference>
<keyword evidence="2" id="KW-1185">Reference proteome</keyword>
<evidence type="ECO:0000313" key="2">
    <source>
        <dbReference type="Proteomes" id="UP000036932"/>
    </source>
</evidence>
<dbReference type="PANTHER" id="PTHR47505">
    <property type="entry name" value="DNA UTILIZATION PROTEIN YHGH"/>
    <property type="match status" value="1"/>
</dbReference>
<dbReference type="Proteomes" id="UP000036932">
    <property type="component" value="Unassembled WGS sequence"/>
</dbReference>
<reference evidence="2" key="1">
    <citation type="submission" date="2015-08" db="EMBL/GenBank/DDBJ databases">
        <title>Genome sequencing project for genomic taxonomy and phylogenomics of Bacillus-like bacteria.</title>
        <authorList>
            <person name="Liu B."/>
            <person name="Wang J."/>
            <person name="Zhu Y."/>
            <person name="Liu G."/>
            <person name="Chen Q."/>
            <person name="Chen Z."/>
            <person name="Lan J."/>
            <person name="Che J."/>
            <person name="Ge C."/>
            <person name="Shi H."/>
            <person name="Pan Z."/>
            <person name="Liu X."/>
        </authorList>
    </citation>
    <scope>NUCLEOTIDE SEQUENCE [LARGE SCALE GENOMIC DNA]</scope>
    <source>
        <strain evidence="2">FJAT-22460</strain>
    </source>
</reference>
<dbReference type="EMBL" id="LIUT01000008">
    <property type="protein sequence ID" value="KOR76282.1"/>
    <property type="molecule type" value="Genomic_DNA"/>
</dbReference>
<evidence type="ECO:0000313" key="1">
    <source>
        <dbReference type="EMBL" id="KOR76282.1"/>
    </source>
</evidence>
<proteinExistence type="predicted"/>
<dbReference type="PATRIC" id="fig|1705565.3.peg.1637"/>
<protein>
    <recommendedName>
        <fullName evidence="3">Amidophosphoribosyltransferase</fullName>
    </recommendedName>
</protein>
<name>A0A0M1N297_9BACL</name>
<accession>A0A0M1N297</accession>
<gene>
    <name evidence="1" type="ORF">AM231_27060</name>
</gene>
<organism evidence="1 2">
    <name type="scientific">Paenibacillus solani</name>
    <dbReference type="NCBI Taxonomy" id="1705565"/>
    <lineage>
        <taxon>Bacteria</taxon>
        <taxon>Bacillati</taxon>
        <taxon>Bacillota</taxon>
        <taxon>Bacilli</taxon>
        <taxon>Bacillales</taxon>
        <taxon>Paenibacillaceae</taxon>
        <taxon>Paenibacillus</taxon>
    </lineage>
</organism>
<comment type="caution">
    <text evidence="1">The sequence shown here is derived from an EMBL/GenBank/DDBJ whole genome shotgun (WGS) entry which is preliminary data.</text>
</comment>